<organism evidence="6 7">
    <name type="scientific">Nonomuraea jabiensis</name>
    <dbReference type="NCBI Taxonomy" id="882448"/>
    <lineage>
        <taxon>Bacteria</taxon>
        <taxon>Bacillati</taxon>
        <taxon>Actinomycetota</taxon>
        <taxon>Actinomycetes</taxon>
        <taxon>Streptosporangiales</taxon>
        <taxon>Streptosporangiaceae</taxon>
        <taxon>Nonomuraea</taxon>
    </lineage>
</organism>
<dbReference type="InterPro" id="IPR039424">
    <property type="entry name" value="SBP_5"/>
</dbReference>
<dbReference type="GO" id="GO:0015833">
    <property type="term" value="P:peptide transport"/>
    <property type="evidence" value="ECO:0007669"/>
    <property type="project" value="TreeGrafter"/>
</dbReference>
<reference evidence="6 7" key="1">
    <citation type="submission" date="2020-08" db="EMBL/GenBank/DDBJ databases">
        <title>Sequencing the genomes of 1000 actinobacteria strains.</title>
        <authorList>
            <person name="Klenk H.-P."/>
        </authorList>
    </citation>
    <scope>NUCLEOTIDE SEQUENCE [LARGE SCALE GENOMIC DNA]</scope>
    <source>
        <strain evidence="6 7">DSM 45507</strain>
    </source>
</reference>
<evidence type="ECO:0000313" key="6">
    <source>
        <dbReference type="EMBL" id="MBB5782909.1"/>
    </source>
</evidence>
<dbReference type="Pfam" id="PF00496">
    <property type="entry name" value="SBP_bac_5"/>
    <property type="match status" value="1"/>
</dbReference>
<dbReference type="PIRSF" id="PIRSF002741">
    <property type="entry name" value="MppA"/>
    <property type="match status" value="1"/>
</dbReference>
<feature type="domain" description="Solute-binding protein family 5" evidence="5">
    <location>
        <begin position="93"/>
        <end position="415"/>
    </location>
</feature>
<dbReference type="RefSeq" id="WP_185075922.1">
    <property type="nucleotide sequence ID" value="NZ_JACHMB010000001.1"/>
</dbReference>
<evidence type="ECO:0000256" key="1">
    <source>
        <dbReference type="ARBA" id="ARBA00005695"/>
    </source>
</evidence>
<feature type="chain" id="PRO_5039606276" evidence="4">
    <location>
        <begin position="30"/>
        <end position="522"/>
    </location>
</feature>
<dbReference type="InterPro" id="IPR030678">
    <property type="entry name" value="Peptide/Ni-bd"/>
</dbReference>
<feature type="signal peptide" evidence="4">
    <location>
        <begin position="1"/>
        <end position="29"/>
    </location>
</feature>
<evidence type="ECO:0000313" key="7">
    <source>
        <dbReference type="Proteomes" id="UP000579153"/>
    </source>
</evidence>
<dbReference type="AlphaFoldDB" id="A0A7W9LGF7"/>
<dbReference type="PROSITE" id="PS51257">
    <property type="entry name" value="PROKAR_LIPOPROTEIN"/>
    <property type="match status" value="1"/>
</dbReference>
<sequence length="522" mass="55280">MSLTKSVWRRRLAAGAAGAAMLASAACSAANQGAIGNSASASAGPVRGGGTLIVAQTSDADPGSFLKTSFGNIVAEYAVFETLTLIDGKTGRPKGVLAESWTLAPDGKSLDLKLRDDVTFHSGRKLTADDVVFAIQKVQDPATGAANQSIAAQISGLKTKGEHELTLTFKQPLPNIFDLFETMPILNKDSYADYASGTKVDGTGRFTWKSWTPGGKLVLGKYAGYRDAAGTQLDTIEINLIKDPTAMVAAIRSGRVQYGVGMAALDARTLSQQPGFSLVTSGGAAIPLGFDVTRPPFDNKAVRQAVHYAIDRDRIVQQVMGGQADPTNVPWRASTVGYDAAQAKQYTYQPDKAKQLLAEAGVKNVSFDVLTLNSPEATGVFQIVKNNLAAVGLNANPVVVPVADYDARIAKKDLGAPAFLMQNSNGLSPATAVVSRPELLADGNVSHFKSPEYAKLVKAVTSASTTEDQQKALRDYDAYFIDQAFVLPLVTRPTLTLRANSVNGIKSTQMGFLDVSQAWLSK</sequence>
<accession>A0A7W9LGF7</accession>
<evidence type="ECO:0000256" key="4">
    <source>
        <dbReference type="SAM" id="SignalP"/>
    </source>
</evidence>
<keyword evidence="7" id="KW-1185">Reference proteome</keyword>
<evidence type="ECO:0000256" key="3">
    <source>
        <dbReference type="ARBA" id="ARBA00022729"/>
    </source>
</evidence>
<dbReference type="Gene3D" id="3.40.190.10">
    <property type="entry name" value="Periplasmic binding protein-like II"/>
    <property type="match status" value="1"/>
</dbReference>
<evidence type="ECO:0000256" key="2">
    <source>
        <dbReference type="ARBA" id="ARBA00022448"/>
    </source>
</evidence>
<dbReference type="PANTHER" id="PTHR30290">
    <property type="entry name" value="PERIPLASMIC BINDING COMPONENT OF ABC TRANSPORTER"/>
    <property type="match status" value="1"/>
</dbReference>
<dbReference type="EMBL" id="JACHMB010000001">
    <property type="protein sequence ID" value="MBB5782909.1"/>
    <property type="molecule type" value="Genomic_DNA"/>
</dbReference>
<dbReference type="Gene3D" id="3.10.105.10">
    <property type="entry name" value="Dipeptide-binding Protein, Domain 3"/>
    <property type="match status" value="1"/>
</dbReference>
<keyword evidence="3 4" id="KW-0732">Signal</keyword>
<evidence type="ECO:0000259" key="5">
    <source>
        <dbReference type="Pfam" id="PF00496"/>
    </source>
</evidence>
<dbReference type="InterPro" id="IPR000914">
    <property type="entry name" value="SBP_5_dom"/>
</dbReference>
<dbReference type="GO" id="GO:1904680">
    <property type="term" value="F:peptide transmembrane transporter activity"/>
    <property type="evidence" value="ECO:0007669"/>
    <property type="project" value="TreeGrafter"/>
</dbReference>
<comment type="similarity">
    <text evidence="1">Belongs to the bacterial solute-binding protein 5 family.</text>
</comment>
<comment type="caution">
    <text evidence="6">The sequence shown here is derived from an EMBL/GenBank/DDBJ whole genome shotgun (WGS) entry which is preliminary data.</text>
</comment>
<keyword evidence="2" id="KW-0813">Transport</keyword>
<protein>
    <submittedName>
        <fullName evidence="6">Peptide/nickel transport system substrate-binding protein</fullName>
    </submittedName>
</protein>
<dbReference type="SUPFAM" id="SSF53850">
    <property type="entry name" value="Periplasmic binding protein-like II"/>
    <property type="match status" value="1"/>
</dbReference>
<dbReference type="GO" id="GO:0043190">
    <property type="term" value="C:ATP-binding cassette (ABC) transporter complex"/>
    <property type="evidence" value="ECO:0007669"/>
    <property type="project" value="InterPro"/>
</dbReference>
<name>A0A7W9LGF7_9ACTN</name>
<dbReference type="Proteomes" id="UP000579153">
    <property type="component" value="Unassembled WGS sequence"/>
</dbReference>
<dbReference type="GO" id="GO:0042597">
    <property type="term" value="C:periplasmic space"/>
    <property type="evidence" value="ECO:0007669"/>
    <property type="project" value="UniProtKB-ARBA"/>
</dbReference>
<gene>
    <name evidence="6" type="ORF">HD596_009665</name>
</gene>
<dbReference type="PANTHER" id="PTHR30290:SF9">
    <property type="entry name" value="OLIGOPEPTIDE-BINDING PROTEIN APPA"/>
    <property type="match status" value="1"/>
</dbReference>
<dbReference type="CDD" id="cd00995">
    <property type="entry name" value="PBP2_NikA_DppA_OppA_like"/>
    <property type="match status" value="1"/>
</dbReference>
<proteinExistence type="inferred from homology"/>